<sequence>MSIRMRHTRGHTGNRRSHHALKEMNTVKDKESGNLRLPHRVDEITGMYRGKQIFIPKVKSEHRTKVKGPSTEPVVKHAHEHAQEVHANAEAKSSKGISGKVATGGRPKARSGFGGGV</sequence>
<dbReference type="EMBL" id="MFLY01000045">
    <property type="protein sequence ID" value="OGG72531.1"/>
    <property type="molecule type" value="Genomic_DNA"/>
</dbReference>
<feature type="region of interest" description="Disordered" evidence="6">
    <location>
        <begin position="1"/>
        <end position="33"/>
    </location>
</feature>
<organism evidence="7 8">
    <name type="scientific">Candidatus Kaiserbacteria bacterium RIFCSPLOWO2_01_FULL_53_17</name>
    <dbReference type="NCBI Taxonomy" id="1798511"/>
    <lineage>
        <taxon>Bacteria</taxon>
        <taxon>Candidatus Kaiseribacteriota</taxon>
    </lineage>
</organism>
<dbReference type="PANTHER" id="PTHR35534:SF1">
    <property type="entry name" value="LARGE RIBOSOMAL SUBUNIT PROTEIN BL32"/>
    <property type="match status" value="1"/>
</dbReference>
<comment type="caution">
    <text evidence="7">The sequence shown here is derived from an EMBL/GenBank/DDBJ whole genome shotgun (WGS) entry which is preliminary data.</text>
</comment>
<feature type="compositionally biased region" description="Basic residues" evidence="6">
    <location>
        <begin position="1"/>
        <end position="19"/>
    </location>
</feature>
<name>A0A1F6EFU6_9BACT</name>
<evidence type="ECO:0000313" key="7">
    <source>
        <dbReference type="EMBL" id="OGG72531.1"/>
    </source>
</evidence>
<dbReference type="InterPro" id="IPR044957">
    <property type="entry name" value="Ribosomal_bL32_bact"/>
</dbReference>
<keyword evidence="2 5" id="KW-0689">Ribosomal protein</keyword>
<dbReference type="InterPro" id="IPR002677">
    <property type="entry name" value="Ribosomal_bL32"/>
</dbReference>
<gene>
    <name evidence="5" type="primary">rpmF</name>
    <name evidence="7" type="ORF">A3A38_00530</name>
</gene>
<dbReference type="GO" id="GO:0003735">
    <property type="term" value="F:structural constituent of ribosome"/>
    <property type="evidence" value="ECO:0007669"/>
    <property type="project" value="InterPro"/>
</dbReference>
<keyword evidence="3 5" id="KW-0687">Ribonucleoprotein</keyword>
<evidence type="ECO:0000256" key="1">
    <source>
        <dbReference type="ARBA" id="ARBA00008560"/>
    </source>
</evidence>
<comment type="similarity">
    <text evidence="1 5">Belongs to the bacterial ribosomal protein bL32 family.</text>
</comment>
<evidence type="ECO:0000256" key="5">
    <source>
        <dbReference type="HAMAP-Rule" id="MF_00340"/>
    </source>
</evidence>
<reference evidence="7 8" key="1">
    <citation type="journal article" date="2016" name="Nat. Commun.">
        <title>Thousands of microbial genomes shed light on interconnected biogeochemical processes in an aquifer system.</title>
        <authorList>
            <person name="Anantharaman K."/>
            <person name="Brown C.T."/>
            <person name="Hug L.A."/>
            <person name="Sharon I."/>
            <person name="Castelle C.J."/>
            <person name="Probst A.J."/>
            <person name="Thomas B.C."/>
            <person name="Singh A."/>
            <person name="Wilkins M.J."/>
            <person name="Karaoz U."/>
            <person name="Brodie E.L."/>
            <person name="Williams K.H."/>
            <person name="Hubbard S.S."/>
            <person name="Banfield J.F."/>
        </authorList>
    </citation>
    <scope>NUCLEOTIDE SEQUENCE [LARGE SCALE GENOMIC DNA]</scope>
</reference>
<dbReference type="HAMAP" id="MF_00340">
    <property type="entry name" value="Ribosomal_bL32"/>
    <property type="match status" value="1"/>
</dbReference>
<accession>A0A1F6EFU6</accession>
<dbReference type="PANTHER" id="PTHR35534">
    <property type="entry name" value="50S RIBOSOMAL PROTEIN L32"/>
    <property type="match status" value="1"/>
</dbReference>
<dbReference type="SUPFAM" id="SSF57829">
    <property type="entry name" value="Zn-binding ribosomal proteins"/>
    <property type="match status" value="1"/>
</dbReference>
<dbReference type="InterPro" id="IPR011332">
    <property type="entry name" value="Ribosomal_zn-bd"/>
</dbReference>
<dbReference type="GO" id="GO:0015934">
    <property type="term" value="C:large ribosomal subunit"/>
    <property type="evidence" value="ECO:0007669"/>
    <property type="project" value="InterPro"/>
</dbReference>
<dbReference type="Pfam" id="PF01783">
    <property type="entry name" value="Ribosomal_L32p"/>
    <property type="match status" value="1"/>
</dbReference>
<dbReference type="NCBIfam" id="TIGR01031">
    <property type="entry name" value="rpmF_bact"/>
    <property type="match status" value="1"/>
</dbReference>
<proteinExistence type="inferred from homology"/>
<dbReference type="Proteomes" id="UP000177306">
    <property type="component" value="Unassembled WGS sequence"/>
</dbReference>
<feature type="region of interest" description="Disordered" evidence="6">
    <location>
        <begin position="85"/>
        <end position="117"/>
    </location>
</feature>
<evidence type="ECO:0000256" key="4">
    <source>
        <dbReference type="ARBA" id="ARBA00035178"/>
    </source>
</evidence>
<evidence type="ECO:0000256" key="2">
    <source>
        <dbReference type="ARBA" id="ARBA00022980"/>
    </source>
</evidence>
<feature type="compositionally biased region" description="Basic and acidic residues" evidence="6">
    <location>
        <begin position="20"/>
        <end position="33"/>
    </location>
</feature>
<evidence type="ECO:0000313" key="8">
    <source>
        <dbReference type="Proteomes" id="UP000177306"/>
    </source>
</evidence>
<dbReference type="GO" id="GO:0006412">
    <property type="term" value="P:translation"/>
    <property type="evidence" value="ECO:0007669"/>
    <property type="project" value="UniProtKB-UniRule"/>
</dbReference>
<evidence type="ECO:0000256" key="3">
    <source>
        <dbReference type="ARBA" id="ARBA00023274"/>
    </source>
</evidence>
<evidence type="ECO:0000256" key="6">
    <source>
        <dbReference type="SAM" id="MobiDB-lite"/>
    </source>
</evidence>
<protein>
    <recommendedName>
        <fullName evidence="4 5">Large ribosomal subunit protein bL32</fullName>
    </recommendedName>
</protein>
<dbReference type="AlphaFoldDB" id="A0A1F6EFU6"/>